<reference evidence="1" key="1">
    <citation type="submission" date="2020-08" db="EMBL/GenBank/DDBJ databases">
        <title>Multicomponent nature underlies the extraordinary mechanical properties of spider dragline silk.</title>
        <authorList>
            <person name="Kono N."/>
            <person name="Nakamura H."/>
            <person name="Mori M."/>
            <person name="Yoshida Y."/>
            <person name="Ohtoshi R."/>
            <person name="Malay A.D."/>
            <person name="Moran D.A.P."/>
            <person name="Tomita M."/>
            <person name="Numata K."/>
            <person name="Arakawa K."/>
        </authorList>
    </citation>
    <scope>NUCLEOTIDE SEQUENCE</scope>
</reference>
<dbReference type="Proteomes" id="UP000886998">
    <property type="component" value="Unassembled WGS sequence"/>
</dbReference>
<dbReference type="OrthoDB" id="10534185at2759"/>
<evidence type="ECO:0000313" key="2">
    <source>
        <dbReference type="Proteomes" id="UP000886998"/>
    </source>
</evidence>
<organism evidence="1 2">
    <name type="scientific">Trichonephila inaurata madagascariensis</name>
    <dbReference type="NCBI Taxonomy" id="2747483"/>
    <lineage>
        <taxon>Eukaryota</taxon>
        <taxon>Metazoa</taxon>
        <taxon>Ecdysozoa</taxon>
        <taxon>Arthropoda</taxon>
        <taxon>Chelicerata</taxon>
        <taxon>Arachnida</taxon>
        <taxon>Araneae</taxon>
        <taxon>Araneomorphae</taxon>
        <taxon>Entelegynae</taxon>
        <taxon>Araneoidea</taxon>
        <taxon>Nephilidae</taxon>
        <taxon>Trichonephila</taxon>
        <taxon>Trichonephila inaurata</taxon>
    </lineage>
</organism>
<name>A0A8X6XSL0_9ARAC</name>
<evidence type="ECO:0000313" key="1">
    <source>
        <dbReference type="EMBL" id="GFY58749.1"/>
    </source>
</evidence>
<protein>
    <submittedName>
        <fullName evidence="1">Uncharacterized protein</fullName>
    </submittedName>
</protein>
<proteinExistence type="predicted"/>
<dbReference type="EMBL" id="BMAV01012227">
    <property type="protein sequence ID" value="GFY58749.1"/>
    <property type="molecule type" value="Genomic_DNA"/>
</dbReference>
<accession>A0A8X6XSL0</accession>
<keyword evidence="2" id="KW-1185">Reference proteome</keyword>
<comment type="caution">
    <text evidence="1">The sequence shown here is derived from an EMBL/GenBank/DDBJ whole genome shotgun (WGS) entry which is preliminary data.</text>
</comment>
<gene>
    <name evidence="1" type="ORF">TNIN_268041</name>
</gene>
<sequence length="101" mass="11287">MTTLERDGPLCISRGLLVVPRSLAIGCDNLGVPLARSTLLLKDFGIAACTKNIYIQRARWVERTGPHSLSLYAFLFYLATSRDGDLFVLKMSGIYEDMYIL</sequence>
<dbReference type="AlphaFoldDB" id="A0A8X6XSL0"/>